<name>F3KUH6_9BURK</name>
<evidence type="ECO:0000313" key="2">
    <source>
        <dbReference type="Proteomes" id="UP000016368"/>
    </source>
</evidence>
<dbReference type="AlphaFoldDB" id="F3KUH6"/>
<organism evidence="1 2">
    <name type="scientific">Hylemonella gracilis ATCC 19624</name>
    <dbReference type="NCBI Taxonomy" id="887062"/>
    <lineage>
        <taxon>Bacteria</taxon>
        <taxon>Pseudomonadati</taxon>
        <taxon>Pseudomonadota</taxon>
        <taxon>Betaproteobacteria</taxon>
        <taxon>Burkholderiales</taxon>
        <taxon>Comamonadaceae</taxon>
        <taxon>Hylemonella</taxon>
    </lineage>
</organism>
<dbReference type="InterPro" id="IPR046149">
    <property type="entry name" value="DUF6151"/>
</dbReference>
<dbReference type="Pfam" id="PF19648">
    <property type="entry name" value="DUF6151"/>
    <property type="match status" value="1"/>
</dbReference>
<dbReference type="OrthoDB" id="5500342at2"/>
<dbReference type="EMBL" id="AEGR01000061">
    <property type="protein sequence ID" value="EGI76553.1"/>
    <property type="molecule type" value="Genomic_DNA"/>
</dbReference>
<reference evidence="1 2" key="1">
    <citation type="journal article" date="2011" name="EMBO J.">
        <title>Structural diversity of bacterial flagellar motors.</title>
        <authorList>
            <person name="Chen S."/>
            <person name="Beeby M."/>
            <person name="Murphy G.E."/>
            <person name="Leadbetter J.R."/>
            <person name="Hendrixson D.R."/>
            <person name="Briegel A."/>
            <person name="Li Z."/>
            <person name="Shi J."/>
            <person name="Tocheva E.I."/>
            <person name="Muller A."/>
            <person name="Dobro M.J."/>
            <person name="Jensen G.J."/>
        </authorList>
    </citation>
    <scope>NUCLEOTIDE SEQUENCE [LARGE SCALE GENOMIC DNA]</scope>
    <source>
        <strain evidence="1 2">ATCC 19624</strain>
    </source>
</reference>
<dbReference type="eggNOG" id="COG3791">
    <property type="taxonomic scope" value="Bacteria"/>
</dbReference>
<sequence length="164" mass="17958">MYLRHLRRTDLLDANGGTEVIPAYPADVEILQGREHLRCTRLTATGTYRFSTSCCNTPVVNTRPGEPWAGFLRCVYTAGETRALDPALGQVRSRIMGRDAQGTPPAGTPEKFNLKAVLTVLPFMLKGKILGKSKASPFFEDDGRTPIVTPRVLTQAERQAARGA</sequence>
<gene>
    <name evidence="1" type="ORF">HGR_10550</name>
</gene>
<protein>
    <submittedName>
        <fullName evidence="1">Uncharacterized protein</fullName>
    </submittedName>
</protein>
<keyword evidence="2" id="KW-1185">Reference proteome</keyword>
<accession>F3KUH6</accession>
<dbReference type="STRING" id="887062.HGR_10550"/>
<evidence type="ECO:0000313" key="1">
    <source>
        <dbReference type="EMBL" id="EGI76553.1"/>
    </source>
</evidence>
<comment type="caution">
    <text evidence="1">The sequence shown here is derived from an EMBL/GenBank/DDBJ whole genome shotgun (WGS) entry which is preliminary data.</text>
</comment>
<proteinExistence type="predicted"/>
<dbReference type="Proteomes" id="UP000016368">
    <property type="component" value="Unassembled WGS sequence"/>
</dbReference>